<dbReference type="PROSITE" id="PS50021">
    <property type="entry name" value="CH"/>
    <property type="match status" value="1"/>
</dbReference>
<dbReference type="OrthoDB" id="10017054at2759"/>
<dbReference type="STRING" id="294747.C5M707"/>
<evidence type="ECO:0000313" key="2">
    <source>
        <dbReference type="EMBL" id="EER34777.1"/>
    </source>
</evidence>
<dbReference type="InterPro" id="IPR001715">
    <property type="entry name" value="CH_dom"/>
</dbReference>
<dbReference type="Gene3D" id="1.10.418.10">
    <property type="entry name" value="Calponin-like domain"/>
    <property type="match status" value="2"/>
</dbReference>
<name>C5M707_CANTT</name>
<dbReference type="KEGG" id="ctp:CTRG_01638"/>
<dbReference type="SMART" id="SM00033">
    <property type="entry name" value="CH"/>
    <property type="match status" value="1"/>
</dbReference>
<gene>
    <name evidence="2" type="ORF">CTRG_01638</name>
</gene>
<dbReference type="GeneID" id="8301290"/>
<evidence type="ECO:0000259" key="1">
    <source>
        <dbReference type="PROSITE" id="PS50021"/>
    </source>
</evidence>
<sequence length="612" mass="70986">MYHQQVSPWEILQESTMVKWVNTKLIEDTISPQTPTSSFTNIPETITNLTGDLQDSLVLTKLVNRIIYEITLNPDHPMNSKKSKLYYLTPIYRKPTFKLQKLENLSDLLKFLNLILGINVVSISPENIFDGDLKLNLGLVWSLFIFNTSSTFPGNPSYLTMKTILLRWLNGCVTSRTIKNFSKDWGMDPEVIIYEIVSHYDSLAPSGMDLKTLMDYLEDTIALPKYIDPEDFQYMDEKCIIVYLVELYKIFEIEKSYNEVTIDHSIRYDQVIRSTLDIFKLKSKYENKALKFSKQLNTLINQLTLDYENLQVDFTSDLQNCLKLLENSIIDPKKLSVFQKNFDILNIKLTSLVNILQRFQNFRCDIKPELMYLSYPEIIQILGNIKIALQSFGSDIDYVPASKTLNIDPLSTKLDQLISLDSKFLEQAKKVISTVNSDELFTKLNILKSARTKNEYVRSECQITVEYFLGFSHKLDLFEASLKARVTSKYMEPPEVLEVQVTPELFSQFKAVITKHNNCRHDELFRILKDEVVTPEFSNTKLELFTRLIPIKSSPISPNDSSFDLNSSNSFDDDDDVFDELQQKLDSHLSLTNDKIYDIKEFIRRFENGFKL</sequence>
<dbReference type="EMBL" id="GG692396">
    <property type="protein sequence ID" value="EER34777.1"/>
    <property type="molecule type" value="Genomic_DNA"/>
</dbReference>
<dbReference type="InterPro" id="IPR036872">
    <property type="entry name" value="CH_dom_sf"/>
</dbReference>
<accession>C5M707</accession>
<dbReference type="AlphaFoldDB" id="C5M707"/>
<feature type="domain" description="Calponin-homology (CH)" evidence="1">
    <location>
        <begin position="11"/>
        <end position="148"/>
    </location>
</feature>
<organism evidence="2 3">
    <name type="scientific">Candida tropicalis (strain ATCC MYA-3404 / T1)</name>
    <name type="common">Yeast</name>
    <dbReference type="NCBI Taxonomy" id="294747"/>
    <lineage>
        <taxon>Eukaryota</taxon>
        <taxon>Fungi</taxon>
        <taxon>Dikarya</taxon>
        <taxon>Ascomycota</taxon>
        <taxon>Saccharomycotina</taxon>
        <taxon>Pichiomycetes</taxon>
        <taxon>Debaryomycetaceae</taxon>
        <taxon>Candida/Lodderomyces clade</taxon>
        <taxon>Candida</taxon>
    </lineage>
</organism>
<keyword evidence="3" id="KW-1185">Reference proteome</keyword>
<dbReference type="Proteomes" id="UP000002037">
    <property type="component" value="Unassembled WGS sequence"/>
</dbReference>
<dbReference type="eggNOG" id="KOG0518">
    <property type="taxonomic scope" value="Eukaryota"/>
</dbReference>
<protein>
    <recommendedName>
        <fullName evidence="1">Calponin-homology (CH) domain-containing protein</fullName>
    </recommendedName>
</protein>
<dbReference type="GO" id="GO:0007010">
    <property type="term" value="P:cytoskeleton organization"/>
    <property type="evidence" value="ECO:0007669"/>
    <property type="project" value="UniProtKB-ARBA"/>
</dbReference>
<dbReference type="HOGENOM" id="CLU_434105_0_0_1"/>
<reference evidence="2 3" key="1">
    <citation type="journal article" date="2009" name="Nature">
        <title>Evolution of pathogenicity and sexual reproduction in eight Candida genomes.</title>
        <authorList>
            <person name="Butler G."/>
            <person name="Rasmussen M.D."/>
            <person name="Lin M.F."/>
            <person name="Santos M.A."/>
            <person name="Sakthikumar S."/>
            <person name="Munro C.A."/>
            <person name="Rheinbay E."/>
            <person name="Grabherr M."/>
            <person name="Forche A."/>
            <person name="Reedy J.L."/>
            <person name="Agrafioti I."/>
            <person name="Arnaud M.B."/>
            <person name="Bates S."/>
            <person name="Brown A.J."/>
            <person name="Brunke S."/>
            <person name="Costanzo M.C."/>
            <person name="Fitzpatrick D.A."/>
            <person name="de Groot P.W."/>
            <person name="Harris D."/>
            <person name="Hoyer L.L."/>
            <person name="Hube B."/>
            <person name="Klis F.M."/>
            <person name="Kodira C."/>
            <person name="Lennard N."/>
            <person name="Logue M.E."/>
            <person name="Martin R."/>
            <person name="Neiman A.M."/>
            <person name="Nikolaou E."/>
            <person name="Quail M.A."/>
            <person name="Quinn J."/>
            <person name="Santos M.C."/>
            <person name="Schmitzberger F.F."/>
            <person name="Sherlock G."/>
            <person name="Shah P."/>
            <person name="Silverstein K.A."/>
            <person name="Skrzypek M.S."/>
            <person name="Soll D."/>
            <person name="Staggs R."/>
            <person name="Stansfield I."/>
            <person name="Stumpf M.P."/>
            <person name="Sudbery P.E."/>
            <person name="Srikantha T."/>
            <person name="Zeng Q."/>
            <person name="Berman J."/>
            <person name="Berriman M."/>
            <person name="Heitman J."/>
            <person name="Gow N.A."/>
            <person name="Lorenz M.C."/>
            <person name="Birren B.W."/>
            <person name="Kellis M."/>
            <person name="Cuomo C.A."/>
        </authorList>
    </citation>
    <scope>NUCLEOTIDE SEQUENCE [LARGE SCALE GENOMIC DNA]</scope>
    <source>
        <strain evidence="3">ATCC MYA-3404 / T1</strain>
    </source>
</reference>
<proteinExistence type="predicted"/>
<dbReference type="VEuPathDB" id="FungiDB:CTRG_01638"/>
<evidence type="ECO:0000313" key="3">
    <source>
        <dbReference type="Proteomes" id="UP000002037"/>
    </source>
</evidence>
<dbReference type="Pfam" id="PF00307">
    <property type="entry name" value="CH"/>
    <property type="match status" value="1"/>
</dbReference>
<dbReference type="PANTHER" id="PTHR11915">
    <property type="entry name" value="SPECTRIN/FILAMIN RELATED CYTOSKELETAL PROTEIN"/>
    <property type="match status" value="1"/>
</dbReference>
<dbReference type="RefSeq" id="XP_002547332.1">
    <property type="nucleotide sequence ID" value="XM_002547286.1"/>
</dbReference>
<dbReference type="SUPFAM" id="SSF47576">
    <property type="entry name" value="Calponin-homology domain, CH-domain"/>
    <property type="match status" value="1"/>
</dbReference>